<dbReference type="AlphaFoldDB" id="A0A9X0LFV4"/>
<gene>
    <name evidence="4" type="ORF">ADL17_06730</name>
</gene>
<evidence type="ECO:0000256" key="2">
    <source>
        <dbReference type="SAM" id="Phobius"/>
    </source>
</evidence>
<dbReference type="EMBL" id="LMWI01000001">
    <property type="protein sequence ID" value="KUJ48706.1"/>
    <property type="molecule type" value="Genomic_DNA"/>
</dbReference>
<feature type="transmembrane region" description="Helical" evidence="2">
    <location>
        <begin position="263"/>
        <end position="283"/>
    </location>
</feature>
<keyword evidence="2" id="KW-0472">Membrane</keyword>
<keyword evidence="2" id="KW-1133">Transmembrane helix</keyword>
<sequence length="430" mass="44705">MPASTRHHRALAAIVHCVGFLTAAVPALPALTTADAAAAGRPHPAAATAEPTMPSAPPAVPTPTRVASPVPKPKVSVMVAPASTPQPGYRIEVRNAGNAPVDTTVRQELPQGVSATAISDGGRQVRPGGSTATEVTWRVKLPPRSTTTLDTTLTSTAAQQPVTAPACAFAVDGRQPYDCATATWTAPGATAAAPSTQTSGWRGQVPALLAGAAVLLALAVVGFVTWRRRRPPVAAALASDGPGRIYPRPAAPRPTTRRRTPPVWLIVPVAATVLAATLGTAAWTATRRVAAIDTDSQPTNGAWKGSGVSGGLGVPLREDAFEFTVYRMTCDPGQGARQCQATVGVRNLAPEHHSWHGKLQRAYLANGNWVTTDEQATRRANQGRDVFAEPMAAGSRLVLPLVFTVNGDEAPQRLELRSGVFSAGVRVDVP</sequence>
<organism evidence="4 5">
    <name type="scientific">Micromonospora maris</name>
    <dbReference type="NCBI Taxonomy" id="1003110"/>
    <lineage>
        <taxon>Bacteria</taxon>
        <taxon>Bacillati</taxon>
        <taxon>Actinomycetota</taxon>
        <taxon>Actinomycetes</taxon>
        <taxon>Micromonosporales</taxon>
        <taxon>Micromonosporaceae</taxon>
        <taxon>Micromonospora</taxon>
    </lineage>
</organism>
<feature type="region of interest" description="Disordered" evidence="1">
    <location>
        <begin position="41"/>
        <end position="70"/>
    </location>
</feature>
<feature type="compositionally biased region" description="Low complexity" evidence="1">
    <location>
        <begin position="41"/>
        <end position="53"/>
    </location>
</feature>
<name>A0A9X0LFV4_9ACTN</name>
<keyword evidence="3" id="KW-0732">Signal</keyword>
<proteinExistence type="predicted"/>
<feature type="chain" id="PRO_5040838791" description="DUF4352 domain-containing protein" evidence="3">
    <location>
        <begin position="24"/>
        <end position="430"/>
    </location>
</feature>
<evidence type="ECO:0008006" key="6">
    <source>
        <dbReference type="Google" id="ProtNLM"/>
    </source>
</evidence>
<keyword evidence="5" id="KW-1185">Reference proteome</keyword>
<keyword evidence="2" id="KW-0812">Transmembrane</keyword>
<dbReference type="RefSeq" id="WP_043719882.1">
    <property type="nucleotide sequence ID" value="NZ_LMWI01000001.1"/>
</dbReference>
<comment type="caution">
    <text evidence="4">The sequence shown here is derived from an EMBL/GenBank/DDBJ whole genome shotgun (WGS) entry which is preliminary data.</text>
</comment>
<evidence type="ECO:0000313" key="4">
    <source>
        <dbReference type="EMBL" id="KUJ48706.1"/>
    </source>
</evidence>
<reference evidence="4 5" key="1">
    <citation type="submission" date="2015-10" db="EMBL/GenBank/DDBJ databases">
        <authorList>
            <person name="Ju K.-S."/>
            <person name="Doroghazi J.R."/>
            <person name="Metcalf W.W."/>
        </authorList>
    </citation>
    <scope>NUCLEOTIDE SEQUENCE [LARGE SCALE GENOMIC DNA]</scope>
    <source>
        <strain evidence="4 5">NRRL B-24793</strain>
    </source>
</reference>
<accession>A0A9X0LFV4</accession>
<feature type="transmembrane region" description="Helical" evidence="2">
    <location>
        <begin position="205"/>
        <end position="226"/>
    </location>
</feature>
<evidence type="ECO:0000313" key="5">
    <source>
        <dbReference type="Proteomes" id="UP000053246"/>
    </source>
</evidence>
<feature type="signal peptide" evidence="3">
    <location>
        <begin position="1"/>
        <end position="23"/>
    </location>
</feature>
<evidence type="ECO:0000256" key="1">
    <source>
        <dbReference type="SAM" id="MobiDB-lite"/>
    </source>
</evidence>
<evidence type="ECO:0000256" key="3">
    <source>
        <dbReference type="SAM" id="SignalP"/>
    </source>
</evidence>
<protein>
    <recommendedName>
        <fullName evidence="6">DUF4352 domain-containing protein</fullName>
    </recommendedName>
</protein>
<dbReference type="Proteomes" id="UP000053246">
    <property type="component" value="Unassembled WGS sequence"/>
</dbReference>